<name>A0A7L9U353_9BURK</name>
<dbReference type="Proteomes" id="UP000593875">
    <property type="component" value="Chromosome"/>
</dbReference>
<accession>A0A7L9U353</accession>
<dbReference type="AlphaFoldDB" id="A0A7L9U353"/>
<feature type="domain" description="Thioredoxin" evidence="1">
    <location>
        <begin position="1"/>
        <end position="111"/>
    </location>
</feature>
<protein>
    <submittedName>
        <fullName evidence="2">Thioredoxin family protein</fullName>
    </submittedName>
</protein>
<evidence type="ECO:0000259" key="1">
    <source>
        <dbReference type="PROSITE" id="PS51352"/>
    </source>
</evidence>
<keyword evidence="3" id="KW-1185">Reference proteome</keyword>
<evidence type="ECO:0000313" key="3">
    <source>
        <dbReference type="Proteomes" id="UP000593875"/>
    </source>
</evidence>
<dbReference type="EMBL" id="CP062941">
    <property type="protein sequence ID" value="QOL49290.1"/>
    <property type="molecule type" value="Genomic_DNA"/>
</dbReference>
<dbReference type="Pfam" id="PF00085">
    <property type="entry name" value="Thioredoxin"/>
    <property type="match status" value="1"/>
</dbReference>
<evidence type="ECO:0000313" key="2">
    <source>
        <dbReference type="EMBL" id="QOL49290.1"/>
    </source>
</evidence>
<dbReference type="CDD" id="cd02947">
    <property type="entry name" value="TRX_family"/>
    <property type="match status" value="1"/>
</dbReference>
<reference evidence="2 3" key="1">
    <citation type="submission" date="2020-10" db="EMBL/GenBank/DDBJ databases">
        <title>Genome sequencing of Massilia sp. LPB0304.</title>
        <authorList>
            <person name="Kim J."/>
        </authorList>
    </citation>
    <scope>NUCLEOTIDE SEQUENCE [LARGE SCALE GENOMIC DNA]</scope>
    <source>
        <strain evidence="2 3">LPB0304</strain>
    </source>
</reference>
<dbReference type="Gene3D" id="3.40.30.10">
    <property type="entry name" value="Glutaredoxin"/>
    <property type="match status" value="1"/>
</dbReference>
<dbReference type="PROSITE" id="PS51352">
    <property type="entry name" value="THIOREDOXIN_2"/>
    <property type="match status" value="1"/>
</dbReference>
<organism evidence="2 3">
    <name type="scientific">Massilia litorea</name>
    <dbReference type="NCBI Taxonomy" id="2769491"/>
    <lineage>
        <taxon>Bacteria</taxon>
        <taxon>Pseudomonadati</taxon>
        <taxon>Pseudomonadota</taxon>
        <taxon>Betaproteobacteria</taxon>
        <taxon>Burkholderiales</taxon>
        <taxon>Oxalobacteraceae</taxon>
        <taxon>Telluria group</taxon>
        <taxon>Massilia</taxon>
    </lineage>
</organism>
<dbReference type="InterPro" id="IPR013766">
    <property type="entry name" value="Thioredoxin_domain"/>
</dbReference>
<sequence>MHSLTLDTSNRDQLAASFGGGRWIVACLCAAWCGTCGGYRSAFEALAARHPDKTFVWIDIEDQADVVGDLDVDNFPTLLLQKDDTVAFFGTMLPDAALAERLVQAQAELAPEELARLAASSQQRRDWQRDCNLRTLLGQAGQQ</sequence>
<proteinExistence type="predicted"/>
<dbReference type="KEGG" id="mlir:LPB04_20665"/>
<dbReference type="InterPro" id="IPR036249">
    <property type="entry name" value="Thioredoxin-like_sf"/>
</dbReference>
<dbReference type="RefSeq" id="WP_193686332.1">
    <property type="nucleotide sequence ID" value="NZ_CP062941.1"/>
</dbReference>
<gene>
    <name evidence="2" type="ORF">LPB04_20665</name>
</gene>
<dbReference type="SUPFAM" id="SSF52833">
    <property type="entry name" value="Thioredoxin-like"/>
    <property type="match status" value="1"/>
</dbReference>